<dbReference type="Proteomes" id="UP000594260">
    <property type="component" value="Unplaced"/>
</dbReference>
<evidence type="ECO:0000313" key="6">
    <source>
        <dbReference type="Proteomes" id="UP000594260"/>
    </source>
</evidence>
<organism evidence="5 6">
    <name type="scientific">Varroa destructor</name>
    <name type="common">Honeybee mite</name>
    <dbReference type="NCBI Taxonomy" id="109461"/>
    <lineage>
        <taxon>Eukaryota</taxon>
        <taxon>Metazoa</taxon>
        <taxon>Ecdysozoa</taxon>
        <taxon>Arthropoda</taxon>
        <taxon>Chelicerata</taxon>
        <taxon>Arachnida</taxon>
        <taxon>Acari</taxon>
        <taxon>Parasitiformes</taxon>
        <taxon>Mesostigmata</taxon>
        <taxon>Gamasina</taxon>
        <taxon>Dermanyssoidea</taxon>
        <taxon>Varroidae</taxon>
        <taxon>Varroa</taxon>
    </lineage>
</organism>
<evidence type="ECO:0000256" key="2">
    <source>
        <dbReference type="SAM" id="MobiDB-lite"/>
    </source>
</evidence>
<dbReference type="InterPro" id="IPR004210">
    <property type="entry name" value="BESS_motif"/>
</dbReference>
<dbReference type="InterPro" id="IPR006578">
    <property type="entry name" value="MADF-dom"/>
</dbReference>
<dbReference type="PANTHER" id="PTHR12243:SF60">
    <property type="entry name" value="SI:CH211-15D5.12-RELATED"/>
    <property type="match status" value="1"/>
</dbReference>
<feature type="compositionally biased region" description="Low complexity" evidence="2">
    <location>
        <begin position="137"/>
        <end position="154"/>
    </location>
</feature>
<dbReference type="GO" id="GO:0005667">
    <property type="term" value="C:transcription regulator complex"/>
    <property type="evidence" value="ECO:0007669"/>
    <property type="project" value="TreeGrafter"/>
</dbReference>
<feature type="domain" description="BESS" evidence="4">
    <location>
        <begin position="364"/>
        <end position="403"/>
    </location>
</feature>
<sequence length="410" mass="45719">MAEDYSVRSPPPSQPFQSMDKVKIVNRAQHETIMKLIEAVRKFPVLYNSKRTDYRDVDLKRHYWHQVQAETKIATVEECQKLWKTLRDRFIRETRVLENNEKLTGSSETAAAAAVRWPYYEALMFYRNCGRSPRLTYLSSSSTSSSSTTSRRVSLPPPAVLNSSGEDNNTSSSLNSTQSNEEHHFPSHQAFIEAVFRQAQTRLETPSPSSSQESIPLALARDLSSPNLSHHYGPPSPQVAVAVVRPISPGALVNATSSMALVSCESSTQSIHEESGKSLLNDSNRSDKFAARSMERDESETKPATITARTPDDVRDRGRSVSKAFECNDTGIDGQALNLSVHGLNRSVREFADEEPEPKKQKTSDEDELFALSLVPSLKRLGAKVKSLTKIKILQQLVMAEFGAEEECQE</sequence>
<accession>A0A7M7KRB8</accession>
<dbReference type="OMA" id="QHANMKE"/>
<feature type="compositionally biased region" description="Basic and acidic residues" evidence="2">
    <location>
        <begin position="310"/>
        <end position="319"/>
    </location>
</feature>
<dbReference type="Pfam" id="PF10545">
    <property type="entry name" value="MADF_DNA_bdg"/>
    <property type="match status" value="1"/>
</dbReference>
<evidence type="ECO:0000259" key="4">
    <source>
        <dbReference type="PROSITE" id="PS51031"/>
    </source>
</evidence>
<name>A0A7M7KRB8_VARDE</name>
<dbReference type="PANTHER" id="PTHR12243">
    <property type="entry name" value="MADF DOMAIN TRANSCRIPTION FACTOR"/>
    <property type="match status" value="1"/>
</dbReference>
<dbReference type="GO" id="GO:0006357">
    <property type="term" value="P:regulation of transcription by RNA polymerase II"/>
    <property type="evidence" value="ECO:0007669"/>
    <property type="project" value="TreeGrafter"/>
</dbReference>
<dbReference type="PROSITE" id="PS51029">
    <property type="entry name" value="MADF"/>
    <property type="match status" value="1"/>
</dbReference>
<dbReference type="RefSeq" id="XP_022670818.1">
    <property type="nucleotide sequence ID" value="XM_022815083.1"/>
</dbReference>
<dbReference type="GO" id="GO:0003677">
    <property type="term" value="F:DNA binding"/>
    <property type="evidence" value="ECO:0007669"/>
    <property type="project" value="InterPro"/>
</dbReference>
<keyword evidence="1" id="KW-0539">Nucleus</keyword>
<feature type="region of interest" description="Disordered" evidence="2">
    <location>
        <begin position="137"/>
        <end position="184"/>
    </location>
</feature>
<feature type="domain" description="MADF" evidence="3">
    <location>
        <begin position="35"/>
        <end position="131"/>
    </location>
</feature>
<feature type="compositionally biased region" description="Basic and acidic residues" evidence="2">
    <location>
        <begin position="289"/>
        <end position="301"/>
    </location>
</feature>
<dbReference type="SMART" id="SM00595">
    <property type="entry name" value="MADF"/>
    <property type="match status" value="1"/>
</dbReference>
<evidence type="ECO:0000313" key="5">
    <source>
        <dbReference type="EnsemblMetazoa" id="XP_022670818"/>
    </source>
</evidence>
<feature type="region of interest" description="Disordered" evidence="2">
    <location>
        <begin position="289"/>
        <end position="319"/>
    </location>
</feature>
<keyword evidence="6" id="KW-1185">Reference proteome</keyword>
<evidence type="ECO:0000256" key="1">
    <source>
        <dbReference type="PROSITE-ProRule" id="PRU00371"/>
    </source>
</evidence>
<dbReference type="GO" id="GO:0005634">
    <property type="term" value="C:nucleus"/>
    <property type="evidence" value="ECO:0007669"/>
    <property type="project" value="UniProtKB-SubCell"/>
</dbReference>
<evidence type="ECO:0000259" key="3">
    <source>
        <dbReference type="PROSITE" id="PS51029"/>
    </source>
</evidence>
<dbReference type="OrthoDB" id="6477948at2759"/>
<dbReference type="AlphaFoldDB" id="A0A7M7KRB8"/>
<dbReference type="PROSITE" id="PS51031">
    <property type="entry name" value="BESS"/>
    <property type="match status" value="1"/>
</dbReference>
<feature type="compositionally biased region" description="Low complexity" evidence="2">
    <location>
        <begin position="168"/>
        <end position="179"/>
    </location>
</feature>
<protein>
    <recommendedName>
        <fullName evidence="7">MADF domain-containing protein</fullName>
    </recommendedName>
</protein>
<dbReference type="KEGG" id="vde:111254348"/>
<dbReference type="InParanoid" id="A0A7M7KRB8"/>
<dbReference type="EnsemblMetazoa" id="XM_022815083">
    <property type="protein sequence ID" value="XP_022670818"/>
    <property type="gene ID" value="LOC111254348"/>
</dbReference>
<evidence type="ECO:0008006" key="7">
    <source>
        <dbReference type="Google" id="ProtNLM"/>
    </source>
</evidence>
<reference evidence="5" key="1">
    <citation type="submission" date="2021-01" db="UniProtKB">
        <authorList>
            <consortium name="EnsemblMetazoa"/>
        </authorList>
    </citation>
    <scope>IDENTIFICATION</scope>
</reference>
<dbReference type="Pfam" id="PF02944">
    <property type="entry name" value="BESS"/>
    <property type="match status" value="1"/>
</dbReference>
<proteinExistence type="predicted"/>
<dbReference type="GeneID" id="111254348"/>
<dbReference type="InterPro" id="IPR039353">
    <property type="entry name" value="TF_Adf1"/>
</dbReference>
<comment type="subcellular location">
    <subcellularLocation>
        <location evidence="1">Nucleus</location>
    </subcellularLocation>
</comment>